<organism evidence="1">
    <name type="scientific">Podoviridae sp. ctsNK10</name>
    <dbReference type="NCBI Taxonomy" id="2826582"/>
    <lineage>
        <taxon>Viruses</taxon>
        <taxon>Duplodnaviria</taxon>
        <taxon>Heunggongvirae</taxon>
        <taxon>Uroviricota</taxon>
        <taxon>Caudoviricetes</taxon>
    </lineage>
</organism>
<evidence type="ECO:0000313" key="1">
    <source>
        <dbReference type="EMBL" id="DAD95392.1"/>
    </source>
</evidence>
<dbReference type="EMBL" id="BK015191">
    <property type="protein sequence ID" value="DAD95392.1"/>
    <property type="molecule type" value="Genomic_DNA"/>
</dbReference>
<accession>A0A8S5NMC6</accession>
<proteinExistence type="predicted"/>
<reference evidence="1" key="1">
    <citation type="journal article" date="2021" name="Proc. Natl. Acad. Sci. U.S.A.">
        <title>A Catalog of Tens of Thousands of Viruses from Human Metagenomes Reveals Hidden Associations with Chronic Diseases.</title>
        <authorList>
            <person name="Tisza M.J."/>
            <person name="Buck C.B."/>
        </authorList>
    </citation>
    <scope>NUCLEOTIDE SEQUENCE</scope>
    <source>
        <strain evidence="1">CtsNK10</strain>
    </source>
</reference>
<name>A0A8S5NMC6_9CAUD</name>
<protein>
    <submittedName>
        <fullName evidence="1">Uncharacterized protein</fullName>
    </submittedName>
</protein>
<sequence length="29" mass="3475">MHIATSNKHICVRETRDNKHVLQFNQLKL</sequence>